<feature type="compositionally biased region" description="Basic and acidic residues" evidence="1">
    <location>
        <begin position="95"/>
        <end position="108"/>
    </location>
</feature>
<gene>
    <name evidence="2" type="ORF">SCA03_16230</name>
</gene>
<protein>
    <submittedName>
        <fullName evidence="2">Uncharacterized protein</fullName>
    </submittedName>
</protein>
<evidence type="ECO:0000313" key="2">
    <source>
        <dbReference type="EMBL" id="GEB49072.1"/>
    </source>
</evidence>
<evidence type="ECO:0000256" key="1">
    <source>
        <dbReference type="SAM" id="MobiDB-lite"/>
    </source>
</evidence>
<proteinExistence type="predicted"/>
<dbReference type="AlphaFoldDB" id="A0A4Y3QV34"/>
<sequence length="149" mass="15798">MTHQSRWDTARPGPRSCPAPAVASCAVCALTSTSTLRATGSGDAPHRQSEATGRNKHGSAQETFGDSEGPGRSRGPRGVVVKRFAMGFEGDVGRAPEKLTERRRSDIGRRRRACAGHPGDSLGRRRDGAEGLRGRGASCCSWRDTPGGR</sequence>
<dbReference type="EMBL" id="BJMM01000006">
    <property type="protein sequence ID" value="GEB49072.1"/>
    <property type="molecule type" value="Genomic_DNA"/>
</dbReference>
<reference evidence="2 3" key="1">
    <citation type="submission" date="2019-06" db="EMBL/GenBank/DDBJ databases">
        <title>Whole genome shotgun sequence of Streptomyces cacaoi subsp. cacaoi NBRC 12748.</title>
        <authorList>
            <person name="Hosoyama A."/>
            <person name="Uohara A."/>
            <person name="Ohji S."/>
            <person name="Ichikawa N."/>
        </authorList>
    </citation>
    <scope>NUCLEOTIDE SEQUENCE [LARGE SCALE GENOMIC DNA]</scope>
    <source>
        <strain evidence="2 3">NBRC 12748</strain>
    </source>
</reference>
<feature type="region of interest" description="Disordered" evidence="1">
    <location>
        <begin position="35"/>
        <end position="79"/>
    </location>
</feature>
<name>A0A4Y3QV34_STRCI</name>
<feature type="compositionally biased region" description="Basic and acidic residues" evidence="1">
    <location>
        <begin position="122"/>
        <end position="133"/>
    </location>
</feature>
<evidence type="ECO:0000313" key="3">
    <source>
        <dbReference type="Proteomes" id="UP000319210"/>
    </source>
</evidence>
<feature type="region of interest" description="Disordered" evidence="1">
    <location>
        <begin position="95"/>
        <end position="149"/>
    </location>
</feature>
<dbReference type="Proteomes" id="UP000319210">
    <property type="component" value="Unassembled WGS sequence"/>
</dbReference>
<keyword evidence="3" id="KW-1185">Reference proteome</keyword>
<comment type="caution">
    <text evidence="2">The sequence shown here is derived from an EMBL/GenBank/DDBJ whole genome shotgun (WGS) entry which is preliminary data.</text>
</comment>
<accession>A0A4Y3QV34</accession>
<organism evidence="2 3">
    <name type="scientific">Streptomyces cacaoi</name>
    <dbReference type="NCBI Taxonomy" id="1898"/>
    <lineage>
        <taxon>Bacteria</taxon>
        <taxon>Bacillati</taxon>
        <taxon>Actinomycetota</taxon>
        <taxon>Actinomycetes</taxon>
        <taxon>Kitasatosporales</taxon>
        <taxon>Streptomycetaceae</taxon>
        <taxon>Streptomyces</taxon>
    </lineage>
</organism>